<name>A0A0V1LVG5_9BILA</name>
<accession>A0A0V1LVG5</accession>
<keyword evidence="2" id="KW-1185">Reference proteome</keyword>
<evidence type="ECO:0000313" key="2">
    <source>
        <dbReference type="Proteomes" id="UP000054721"/>
    </source>
</evidence>
<dbReference type="AlphaFoldDB" id="A0A0V1LVG5"/>
<organism evidence="1 2">
    <name type="scientific">Trichinella nativa</name>
    <dbReference type="NCBI Taxonomy" id="6335"/>
    <lineage>
        <taxon>Eukaryota</taxon>
        <taxon>Metazoa</taxon>
        <taxon>Ecdysozoa</taxon>
        <taxon>Nematoda</taxon>
        <taxon>Enoplea</taxon>
        <taxon>Dorylaimia</taxon>
        <taxon>Trichinellida</taxon>
        <taxon>Trichinellidae</taxon>
        <taxon>Trichinella</taxon>
    </lineage>
</organism>
<dbReference type="EMBL" id="JYDW01000001">
    <property type="protein sequence ID" value="KRZ63510.1"/>
    <property type="molecule type" value="Genomic_DNA"/>
</dbReference>
<dbReference type="Proteomes" id="UP000054721">
    <property type="component" value="Unassembled WGS sequence"/>
</dbReference>
<proteinExistence type="predicted"/>
<gene>
    <name evidence="1" type="ORF">T02_14652</name>
</gene>
<evidence type="ECO:0000313" key="1">
    <source>
        <dbReference type="EMBL" id="KRZ63510.1"/>
    </source>
</evidence>
<comment type="caution">
    <text evidence="1">The sequence shown here is derived from an EMBL/GenBank/DDBJ whole genome shotgun (WGS) entry which is preliminary data.</text>
</comment>
<reference evidence="1 2" key="1">
    <citation type="submission" date="2015-05" db="EMBL/GenBank/DDBJ databases">
        <title>Evolution of Trichinella species and genotypes.</title>
        <authorList>
            <person name="Korhonen P.K."/>
            <person name="Edoardo P."/>
            <person name="Giuseppe L.R."/>
            <person name="Gasser R.B."/>
        </authorList>
    </citation>
    <scope>NUCLEOTIDE SEQUENCE [LARGE SCALE GENOMIC DNA]</scope>
    <source>
        <strain evidence="1">ISS10</strain>
    </source>
</reference>
<sequence>MQITNKCTNNAGQTVDHTKHDAGIQVWVENLIYRFSEEWIENFVRNEKTNEKDLYGDDDSQQGLWLGCGQCCAAAFGQ</sequence>
<protein>
    <submittedName>
        <fullName evidence="1">Uncharacterized protein</fullName>
    </submittedName>
</protein>